<reference evidence="1" key="1">
    <citation type="journal article" date="2020" name="Microorganisms">
        <title>Reliable Identification of Environmental Pseudomonas Isolates Using the rpoD Gene.</title>
        <authorList>
            <consortium name="The Broad Institute Genome Sequencing Platform"/>
            <person name="Girard L."/>
            <person name="Lood C."/>
            <person name="Rokni-Zadeh H."/>
            <person name="van Noort V."/>
            <person name="Lavigne R."/>
            <person name="De Mot R."/>
        </authorList>
    </citation>
    <scope>NUCLEOTIDE SEQUENCE [LARGE SCALE GENOMIC DNA]</scope>
    <source>
        <strain evidence="1">SWRI145</strain>
    </source>
</reference>
<evidence type="ECO:0000313" key="1">
    <source>
        <dbReference type="EMBL" id="MBC3291611.1"/>
    </source>
</evidence>
<comment type="caution">
    <text evidence="1">The sequence shown here is derived from an EMBL/GenBank/DDBJ whole genome shotgun (WGS) entry which is preliminary data.</text>
</comment>
<dbReference type="EMBL" id="JABWQF010000004">
    <property type="protein sequence ID" value="MBC3291611.1"/>
    <property type="molecule type" value="Genomic_DNA"/>
</dbReference>
<protein>
    <submittedName>
        <fullName evidence="1">Uncharacterized protein</fullName>
    </submittedName>
</protein>
<sequence>MQKMMAAQKKLEAALLILTGNLDFQQKKVAVYHQCLCDIKADAIPHCIRKDYYHLLRFFEGLFVVEGVSFAAARQHTVTADYLNDSALAMAVLTLLMRLTQWIAIENYLTSQRRVTG</sequence>
<organism evidence="1">
    <name type="scientific">Pseudomonas tritici</name>
    <dbReference type="NCBI Taxonomy" id="2745518"/>
    <lineage>
        <taxon>Bacteria</taxon>
        <taxon>Pseudomonadati</taxon>
        <taxon>Pseudomonadota</taxon>
        <taxon>Gammaproteobacteria</taxon>
        <taxon>Pseudomonadales</taxon>
        <taxon>Pseudomonadaceae</taxon>
        <taxon>Pseudomonas</taxon>
    </lineage>
</organism>
<gene>
    <name evidence="1" type="ORF">HU722_08760</name>
</gene>
<accession>A0A8H9YPT6</accession>
<proteinExistence type="predicted"/>
<dbReference type="AlphaFoldDB" id="A0A8H9YPT6"/>
<name>A0A8H9YPT6_9PSED</name>